<dbReference type="RefSeq" id="WP_271088694.1">
    <property type="nucleotide sequence ID" value="NZ_JAPJZH010000003.1"/>
</dbReference>
<accession>A0ABT4VK97</accession>
<reference evidence="6" key="1">
    <citation type="submission" date="2022-11" db="EMBL/GenBank/DDBJ databases">
        <title>Hoeflea poritis sp. nov., isolated from scleractinian coral Porites lutea.</title>
        <authorList>
            <person name="Zhang G."/>
            <person name="Wei Q."/>
            <person name="Cai L."/>
        </authorList>
    </citation>
    <scope>NUCLEOTIDE SEQUENCE</scope>
    <source>
        <strain evidence="6">E7-10</strain>
    </source>
</reference>
<dbReference type="PROSITE" id="PS00041">
    <property type="entry name" value="HTH_ARAC_FAMILY_1"/>
    <property type="match status" value="1"/>
</dbReference>
<keyword evidence="4" id="KW-0804">Transcription</keyword>
<evidence type="ECO:0000256" key="1">
    <source>
        <dbReference type="ARBA" id="ARBA00023015"/>
    </source>
</evidence>
<sequence>MPGLSCLWADFTTHEYAPHVHDAYVIATTVAGGAEFKSRGVVDHAETSRLLVFNPGEPHSGWMGASKRWRYRSFYLTDRAMMAICKGLGSERLPFFTRNALSDPDLSRRFLDLHRSMDEGTEPSKTRQLIYTSFARLFDRHSDAELPSKRAGKEPLIVRRTVEMLNEHYSQPVSLDDIADDLDVTPFHLIRVFTKQMGISPYAYLTQIRLKTACRHLKRGVSFAEAALAVGFYDQSALNKHFKKTYGITPSQFRNSCLS</sequence>
<gene>
    <name evidence="6" type="ORF">OOZ53_07180</name>
</gene>
<protein>
    <submittedName>
        <fullName evidence="6">AraC family transcriptional regulator</fullName>
    </submittedName>
</protein>
<dbReference type="InterPro" id="IPR050204">
    <property type="entry name" value="AraC_XylS_family_regulators"/>
</dbReference>
<dbReference type="SUPFAM" id="SSF46689">
    <property type="entry name" value="Homeodomain-like"/>
    <property type="match status" value="2"/>
</dbReference>
<organism evidence="6 7">
    <name type="scientific">Hoeflea poritis</name>
    <dbReference type="NCBI Taxonomy" id="2993659"/>
    <lineage>
        <taxon>Bacteria</taxon>
        <taxon>Pseudomonadati</taxon>
        <taxon>Pseudomonadota</taxon>
        <taxon>Alphaproteobacteria</taxon>
        <taxon>Hyphomicrobiales</taxon>
        <taxon>Rhizobiaceae</taxon>
        <taxon>Hoeflea</taxon>
    </lineage>
</organism>
<feature type="domain" description="HTH araC/xylS-type" evidence="5">
    <location>
        <begin position="159"/>
        <end position="256"/>
    </location>
</feature>
<evidence type="ECO:0000256" key="2">
    <source>
        <dbReference type="ARBA" id="ARBA00023125"/>
    </source>
</evidence>
<dbReference type="SMART" id="SM00342">
    <property type="entry name" value="HTH_ARAC"/>
    <property type="match status" value="1"/>
</dbReference>
<evidence type="ECO:0000259" key="5">
    <source>
        <dbReference type="PROSITE" id="PS01124"/>
    </source>
</evidence>
<dbReference type="Pfam" id="PF02311">
    <property type="entry name" value="AraC_binding"/>
    <property type="match status" value="1"/>
</dbReference>
<keyword evidence="2" id="KW-0238">DNA-binding</keyword>
<dbReference type="Pfam" id="PF12833">
    <property type="entry name" value="HTH_18"/>
    <property type="match status" value="1"/>
</dbReference>
<dbReference type="EMBL" id="JAPJZH010000003">
    <property type="protein sequence ID" value="MDA4845128.1"/>
    <property type="molecule type" value="Genomic_DNA"/>
</dbReference>
<proteinExistence type="predicted"/>
<keyword evidence="7" id="KW-1185">Reference proteome</keyword>
<evidence type="ECO:0000313" key="6">
    <source>
        <dbReference type="EMBL" id="MDA4845128.1"/>
    </source>
</evidence>
<evidence type="ECO:0000313" key="7">
    <source>
        <dbReference type="Proteomes" id="UP001148313"/>
    </source>
</evidence>
<dbReference type="SUPFAM" id="SSF51215">
    <property type="entry name" value="Regulatory protein AraC"/>
    <property type="match status" value="1"/>
</dbReference>
<keyword evidence="1" id="KW-0805">Transcription regulation</keyword>
<dbReference type="InterPro" id="IPR037923">
    <property type="entry name" value="HTH-like"/>
</dbReference>
<evidence type="ECO:0000256" key="4">
    <source>
        <dbReference type="ARBA" id="ARBA00023163"/>
    </source>
</evidence>
<dbReference type="Proteomes" id="UP001148313">
    <property type="component" value="Unassembled WGS sequence"/>
</dbReference>
<comment type="caution">
    <text evidence="6">The sequence shown here is derived from an EMBL/GenBank/DDBJ whole genome shotgun (WGS) entry which is preliminary data.</text>
</comment>
<dbReference type="Gene3D" id="1.10.10.60">
    <property type="entry name" value="Homeodomain-like"/>
    <property type="match status" value="2"/>
</dbReference>
<dbReference type="PROSITE" id="PS01124">
    <property type="entry name" value="HTH_ARAC_FAMILY_2"/>
    <property type="match status" value="1"/>
</dbReference>
<dbReference type="InterPro" id="IPR003313">
    <property type="entry name" value="AraC-bd"/>
</dbReference>
<dbReference type="InterPro" id="IPR018060">
    <property type="entry name" value="HTH_AraC"/>
</dbReference>
<name>A0ABT4VK97_9HYPH</name>
<dbReference type="InterPro" id="IPR018062">
    <property type="entry name" value="HTH_AraC-typ_CS"/>
</dbReference>
<evidence type="ECO:0000256" key="3">
    <source>
        <dbReference type="ARBA" id="ARBA00023159"/>
    </source>
</evidence>
<dbReference type="PANTHER" id="PTHR46796:SF2">
    <property type="entry name" value="TRANSCRIPTIONAL REGULATORY PROTEIN"/>
    <property type="match status" value="1"/>
</dbReference>
<dbReference type="InterPro" id="IPR009057">
    <property type="entry name" value="Homeodomain-like_sf"/>
</dbReference>
<keyword evidence="3" id="KW-0010">Activator</keyword>
<dbReference type="PANTHER" id="PTHR46796">
    <property type="entry name" value="HTH-TYPE TRANSCRIPTIONAL ACTIVATOR RHAS-RELATED"/>
    <property type="match status" value="1"/>
</dbReference>